<dbReference type="EMBL" id="CAADFO010000134">
    <property type="protein sequence ID" value="VFK32999.1"/>
    <property type="molecule type" value="Genomic_DNA"/>
</dbReference>
<protein>
    <submittedName>
        <fullName evidence="5">Addiction module antidote protein, HigA family</fullName>
    </submittedName>
</protein>
<dbReference type="InterPro" id="IPR001387">
    <property type="entry name" value="Cro/C1-type_HTH"/>
</dbReference>
<keyword evidence="2" id="KW-0238">DNA-binding</keyword>
<feature type="domain" description="HTH cro/C1-type" evidence="3">
    <location>
        <begin position="16"/>
        <end position="70"/>
    </location>
</feature>
<dbReference type="SMART" id="SM00530">
    <property type="entry name" value="HTH_XRE"/>
    <property type="match status" value="1"/>
</dbReference>
<evidence type="ECO:0000259" key="3">
    <source>
        <dbReference type="PROSITE" id="PS50943"/>
    </source>
</evidence>
<dbReference type="InterPro" id="IPR010982">
    <property type="entry name" value="Lambda_DNA-bd_dom_sf"/>
</dbReference>
<dbReference type="Gene3D" id="1.10.10.2910">
    <property type="match status" value="1"/>
</dbReference>
<dbReference type="CDD" id="cd00093">
    <property type="entry name" value="HTH_XRE"/>
    <property type="match status" value="1"/>
</dbReference>
<dbReference type="AlphaFoldDB" id="A0A450Y2Y0"/>
<dbReference type="Gene3D" id="1.10.260.40">
    <property type="entry name" value="lambda repressor-like DNA-binding domains"/>
    <property type="match status" value="1"/>
</dbReference>
<evidence type="ECO:0000313" key="4">
    <source>
        <dbReference type="EMBL" id="VFK32999.1"/>
    </source>
</evidence>
<dbReference type="PANTHER" id="PTHR36924">
    <property type="entry name" value="ANTITOXIN HIGA-1"/>
    <property type="match status" value="1"/>
</dbReference>
<organism evidence="5">
    <name type="scientific">Candidatus Kentrum sp. MB</name>
    <dbReference type="NCBI Taxonomy" id="2138164"/>
    <lineage>
        <taxon>Bacteria</taxon>
        <taxon>Pseudomonadati</taxon>
        <taxon>Pseudomonadota</taxon>
        <taxon>Gammaproteobacteria</taxon>
        <taxon>Candidatus Kentrum</taxon>
    </lineage>
</organism>
<dbReference type="SUPFAM" id="SSF47413">
    <property type="entry name" value="lambda repressor-like DNA-binding domains"/>
    <property type="match status" value="1"/>
</dbReference>
<sequence length="361" mass="41036">MTNYQPDFAIHPGEHLEEALETSKMTQSELATRLGIHKKTINEIIKGKASITSEVALRLGKVFHYPAHLWNNLQRNHDETIARLAEQQRLKRHQDWLHKIPIKEMVKHRWIQAHDNHVAQLDEVLRFFGIASPGQWRAVWETHQVAYRQSQRFEPSALAVSAWLRQGEIQAHGIACAPFDRKAFQSVLDQARALTRDLPEVFQGSLVSACARVGVALVFVPELPKTGVSGCTRWLGGKAVIQLSLRYKSNDQLWFTFFHEAGHILKHGRKAVFLEDGKGLNDKKEEEANAFARDKLIPPAAYRRFLAQWDGQSLAPVEAFAEEIGIAPGIIVGRLQFDKQLPNSHGNRLKVFYAWEKQAES</sequence>
<dbReference type="Pfam" id="PF06114">
    <property type="entry name" value="Peptidase_M78"/>
    <property type="match status" value="1"/>
</dbReference>
<dbReference type="EMBL" id="CAADFQ010000158">
    <property type="protein sequence ID" value="VFK35895.1"/>
    <property type="molecule type" value="Genomic_DNA"/>
</dbReference>
<accession>A0A450Y2Y0</accession>
<dbReference type="InterPro" id="IPR013430">
    <property type="entry name" value="Toxin_antidote_HigA"/>
</dbReference>
<dbReference type="NCBIfam" id="TIGR02607">
    <property type="entry name" value="antidote_HigA"/>
    <property type="match status" value="1"/>
</dbReference>
<dbReference type="Pfam" id="PF01381">
    <property type="entry name" value="HTH_3"/>
    <property type="match status" value="1"/>
</dbReference>
<dbReference type="GO" id="GO:0003677">
    <property type="term" value="F:DNA binding"/>
    <property type="evidence" value="ECO:0007669"/>
    <property type="project" value="UniProtKB-KW"/>
</dbReference>
<comment type="similarity">
    <text evidence="1">Belongs to the short-chain fatty acyl-CoA assimilation regulator (ScfR) family.</text>
</comment>
<gene>
    <name evidence="4" type="ORF">BECKMB1821G_GA0114241_11344</name>
    <name evidence="6" type="ORF">BECKMB1821H_GA0114242_11584</name>
    <name evidence="5" type="ORF">BECKMB1821I_GA0114274_11584</name>
</gene>
<proteinExistence type="inferred from homology"/>
<dbReference type="EMBL" id="CAADGH010000158">
    <property type="protein sequence ID" value="VFK77540.1"/>
    <property type="molecule type" value="Genomic_DNA"/>
</dbReference>
<dbReference type="PROSITE" id="PS50943">
    <property type="entry name" value="HTH_CROC1"/>
    <property type="match status" value="1"/>
</dbReference>
<evidence type="ECO:0000256" key="1">
    <source>
        <dbReference type="ARBA" id="ARBA00007227"/>
    </source>
</evidence>
<name>A0A450Y2Y0_9GAMM</name>
<evidence type="ECO:0000256" key="2">
    <source>
        <dbReference type="ARBA" id="ARBA00023125"/>
    </source>
</evidence>
<evidence type="ECO:0000313" key="6">
    <source>
        <dbReference type="EMBL" id="VFK77540.1"/>
    </source>
</evidence>
<reference evidence="5" key="1">
    <citation type="submission" date="2019-02" db="EMBL/GenBank/DDBJ databases">
        <authorList>
            <person name="Gruber-Vodicka R. H."/>
            <person name="Seah K. B. B."/>
        </authorList>
    </citation>
    <scope>NUCLEOTIDE SEQUENCE</scope>
    <source>
        <strain evidence="4">BECK_BZ197</strain>
        <strain evidence="6">BECK_BZ198</strain>
        <strain evidence="5">BECK_BZ199</strain>
    </source>
</reference>
<dbReference type="PANTHER" id="PTHR36924:SF1">
    <property type="entry name" value="ANTITOXIN HIGA-1"/>
    <property type="match status" value="1"/>
</dbReference>
<dbReference type="InterPro" id="IPR010359">
    <property type="entry name" value="IrrE_HExxH"/>
</dbReference>
<evidence type="ECO:0000313" key="5">
    <source>
        <dbReference type="EMBL" id="VFK35895.1"/>
    </source>
</evidence>